<evidence type="ECO:0000256" key="3">
    <source>
        <dbReference type="ARBA" id="ARBA00023136"/>
    </source>
</evidence>
<keyword evidence="8" id="KW-1185">Reference proteome</keyword>
<feature type="transmembrane region" description="Helical" evidence="5">
    <location>
        <begin position="215"/>
        <end position="234"/>
    </location>
</feature>
<dbReference type="InterPro" id="IPR013783">
    <property type="entry name" value="Ig-like_fold"/>
</dbReference>
<protein>
    <submittedName>
        <fullName evidence="7">Uncharacterized protein</fullName>
    </submittedName>
</protein>
<dbReference type="EMBL" id="JAUZQC010000015">
    <property type="protein sequence ID" value="KAK5858614.1"/>
    <property type="molecule type" value="Genomic_DNA"/>
</dbReference>
<keyword evidence="5" id="KW-0812">Transmembrane</keyword>
<sequence length="254" mass="28561">MKLQILLALFLRETLGESHRTVIGYIGENVTLSSGANPKWTLSIIEWTIYTNNTWIATLNNGLLKVEWVDRYKGRLTLNSSSGDLMIHGLTSEDAMQYNVDLTNTEQQNIAYKVDLLLKQRLKKPTLERTLLSAAKEGCQWQLNCSSADKVDRFVWHAETPYMTFNNGSYTVLLTFLNSTQSQVEFKCTSFRKSENASEVDTLECDYKPARDHNLALFTGGSALGVFLVFLLMISQTAQQQRTGLALAEDALTA</sequence>
<keyword evidence="3 5" id="KW-0472">Membrane</keyword>
<comment type="caution">
    <text evidence="7">The sequence shown here is derived from an EMBL/GenBank/DDBJ whole genome shotgun (WGS) entry which is preliminary data.</text>
</comment>
<dbReference type="Gene3D" id="2.60.40.10">
    <property type="entry name" value="Immunoglobulins"/>
    <property type="match status" value="1"/>
</dbReference>
<evidence type="ECO:0000256" key="6">
    <source>
        <dbReference type="SAM" id="SignalP"/>
    </source>
</evidence>
<evidence type="ECO:0000256" key="5">
    <source>
        <dbReference type="SAM" id="Phobius"/>
    </source>
</evidence>
<dbReference type="SUPFAM" id="SSF48726">
    <property type="entry name" value="Immunoglobulin"/>
    <property type="match status" value="1"/>
</dbReference>
<proteinExistence type="predicted"/>
<feature type="chain" id="PRO_5043038787" evidence="6">
    <location>
        <begin position="17"/>
        <end position="254"/>
    </location>
</feature>
<keyword evidence="2 6" id="KW-0732">Signal</keyword>
<reference evidence="7 8" key="1">
    <citation type="journal article" date="2023" name="Genes (Basel)">
        <title>Chromosome-Level Genome Assembly and Circadian Gene Repertoire of the Patagonia Blennie Eleginops maclovinus-The Closest Ancestral Proxy of Antarctic Cryonotothenioids.</title>
        <authorList>
            <person name="Cheng C.C."/>
            <person name="Rivera-Colon A.G."/>
            <person name="Minhas B.F."/>
            <person name="Wilson L."/>
            <person name="Rayamajhi N."/>
            <person name="Vargas-Chacoff L."/>
            <person name="Catchen J.M."/>
        </authorList>
    </citation>
    <scope>NUCLEOTIDE SEQUENCE [LARGE SCALE GENOMIC DNA]</scope>
    <source>
        <strain evidence="7">JMC-PN-2008</strain>
    </source>
</reference>
<dbReference type="GO" id="GO:0005911">
    <property type="term" value="C:cell-cell junction"/>
    <property type="evidence" value="ECO:0007669"/>
    <property type="project" value="TreeGrafter"/>
</dbReference>
<comment type="subcellular location">
    <subcellularLocation>
        <location evidence="1">Membrane</location>
    </subcellularLocation>
</comment>
<dbReference type="InterPro" id="IPR036179">
    <property type="entry name" value="Ig-like_dom_sf"/>
</dbReference>
<evidence type="ECO:0000313" key="8">
    <source>
        <dbReference type="Proteomes" id="UP001346869"/>
    </source>
</evidence>
<dbReference type="AlphaFoldDB" id="A0AAN8AJN1"/>
<keyword evidence="5" id="KW-1133">Transmembrane helix</keyword>
<accession>A0AAN8AJN1</accession>
<evidence type="ECO:0000313" key="7">
    <source>
        <dbReference type="EMBL" id="KAK5858614.1"/>
    </source>
</evidence>
<reference evidence="7 8" key="2">
    <citation type="journal article" date="2023" name="Mol. Biol. Evol.">
        <title>Genomics of Secondarily Temperate Adaptation in the Only Non-Antarctic Icefish.</title>
        <authorList>
            <person name="Rivera-Colon A.G."/>
            <person name="Rayamajhi N."/>
            <person name="Minhas B.F."/>
            <person name="Madrigal G."/>
            <person name="Bilyk K.T."/>
            <person name="Yoon V."/>
            <person name="Hune M."/>
            <person name="Gregory S."/>
            <person name="Cheng C.H.C."/>
            <person name="Catchen J.M."/>
        </authorList>
    </citation>
    <scope>NUCLEOTIDE SEQUENCE [LARGE SCALE GENOMIC DNA]</scope>
    <source>
        <strain evidence="7">JMC-PN-2008</strain>
    </source>
</reference>
<keyword evidence="4" id="KW-0325">Glycoprotein</keyword>
<evidence type="ECO:0000256" key="2">
    <source>
        <dbReference type="ARBA" id="ARBA00022729"/>
    </source>
</evidence>
<evidence type="ECO:0000256" key="1">
    <source>
        <dbReference type="ARBA" id="ARBA00004370"/>
    </source>
</evidence>
<dbReference type="PANTHER" id="PTHR12080:SF59">
    <property type="entry name" value="HEPATIC AND GLIAL CELL ADHESION MOLECULE"/>
    <property type="match status" value="1"/>
</dbReference>
<evidence type="ECO:0000256" key="4">
    <source>
        <dbReference type="ARBA" id="ARBA00023180"/>
    </source>
</evidence>
<name>A0AAN8AJN1_ELEMC</name>
<dbReference type="GO" id="GO:0016020">
    <property type="term" value="C:membrane"/>
    <property type="evidence" value="ECO:0007669"/>
    <property type="project" value="UniProtKB-SubCell"/>
</dbReference>
<gene>
    <name evidence="7" type="ORF">PBY51_002741</name>
</gene>
<feature type="signal peptide" evidence="6">
    <location>
        <begin position="1"/>
        <end position="16"/>
    </location>
</feature>
<dbReference type="PANTHER" id="PTHR12080">
    <property type="entry name" value="SIGNALING LYMPHOCYTIC ACTIVATION MOLECULE"/>
    <property type="match status" value="1"/>
</dbReference>
<organism evidence="7 8">
    <name type="scientific">Eleginops maclovinus</name>
    <name type="common">Patagonian blennie</name>
    <name type="synonym">Eleginus maclovinus</name>
    <dbReference type="NCBI Taxonomy" id="56733"/>
    <lineage>
        <taxon>Eukaryota</taxon>
        <taxon>Metazoa</taxon>
        <taxon>Chordata</taxon>
        <taxon>Craniata</taxon>
        <taxon>Vertebrata</taxon>
        <taxon>Euteleostomi</taxon>
        <taxon>Actinopterygii</taxon>
        <taxon>Neopterygii</taxon>
        <taxon>Teleostei</taxon>
        <taxon>Neoteleostei</taxon>
        <taxon>Acanthomorphata</taxon>
        <taxon>Eupercaria</taxon>
        <taxon>Perciformes</taxon>
        <taxon>Notothenioidei</taxon>
        <taxon>Eleginopidae</taxon>
        <taxon>Eleginops</taxon>
    </lineage>
</organism>
<dbReference type="Proteomes" id="UP001346869">
    <property type="component" value="Unassembled WGS sequence"/>
</dbReference>
<dbReference type="InterPro" id="IPR015631">
    <property type="entry name" value="CD2/SLAM_rcpt"/>
</dbReference>